<organism evidence="3 4">
    <name type="scientific">Neoarthrinium moseri</name>
    <dbReference type="NCBI Taxonomy" id="1658444"/>
    <lineage>
        <taxon>Eukaryota</taxon>
        <taxon>Fungi</taxon>
        <taxon>Dikarya</taxon>
        <taxon>Ascomycota</taxon>
        <taxon>Pezizomycotina</taxon>
        <taxon>Sordariomycetes</taxon>
        <taxon>Xylariomycetidae</taxon>
        <taxon>Amphisphaeriales</taxon>
        <taxon>Apiosporaceae</taxon>
        <taxon>Neoarthrinium</taxon>
    </lineage>
</organism>
<feature type="region of interest" description="Disordered" evidence="1">
    <location>
        <begin position="492"/>
        <end position="534"/>
    </location>
</feature>
<dbReference type="PANTHER" id="PTHR38790">
    <property type="entry name" value="2EXR DOMAIN-CONTAINING PROTEIN-RELATED"/>
    <property type="match status" value="1"/>
</dbReference>
<evidence type="ECO:0000256" key="1">
    <source>
        <dbReference type="SAM" id="MobiDB-lite"/>
    </source>
</evidence>
<evidence type="ECO:0000313" key="3">
    <source>
        <dbReference type="EMBL" id="KAI1875216.1"/>
    </source>
</evidence>
<protein>
    <recommendedName>
        <fullName evidence="2">DUF7730 domain-containing protein</fullName>
    </recommendedName>
</protein>
<evidence type="ECO:0000313" key="4">
    <source>
        <dbReference type="Proteomes" id="UP000829685"/>
    </source>
</evidence>
<feature type="compositionally biased region" description="Basic residues" evidence="1">
    <location>
        <begin position="504"/>
        <end position="516"/>
    </location>
</feature>
<dbReference type="OrthoDB" id="5413827at2759"/>
<keyword evidence="4" id="KW-1185">Reference proteome</keyword>
<gene>
    <name evidence="3" type="ORF">JX265_004274</name>
</gene>
<feature type="compositionally biased region" description="Low complexity" evidence="1">
    <location>
        <begin position="492"/>
        <end position="503"/>
    </location>
</feature>
<dbReference type="EMBL" id="JAFIMR010000008">
    <property type="protein sequence ID" value="KAI1875216.1"/>
    <property type="molecule type" value="Genomic_DNA"/>
</dbReference>
<name>A0A9P9WQV3_9PEZI</name>
<dbReference type="Pfam" id="PF24864">
    <property type="entry name" value="DUF7730"/>
    <property type="match status" value="1"/>
</dbReference>
<reference evidence="3" key="1">
    <citation type="submission" date="2021-03" db="EMBL/GenBank/DDBJ databases">
        <title>Revisited historic fungal species revealed as producer of novel bioactive compounds through whole genome sequencing and comparative genomics.</title>
        <authorList>
            <person name="Vignolle G.A."/>
            <person name="Hochenegger N."/>
            <person name="Mach R.L."/>
            <person name="Mach-Aigner A.R."/>
            <person name="Javad Rahimi M."/>
            <person name="Salim K.A."/>
            <person name="Chan C.M."/>
            <person name="Lim L.B.L."/>
            <person name="Cai F."/>
            <person name="Druzhinina I.S."/>
            <person name="U'Ren J.M."/>
            <person name="Derntl C."/>
        </authorList>
    </citation>
    <scope>NUCLEOTIDE SEQUENCE</scope>
    <source>
        <strain evidence="3">TUCIM 5799</strain>
    </source>
</reference>
<comment type="caution">
    <text evidence="3">The sequence shown here is derived from an EMBL/GenBank/DDBJ whole genome shotgun (WGS) entry which is preliminary data.</text>
</comment>
<feature type="domain" description="DUF7730" evidence="2">
    <location>
        <begin position="26"/>
        <end position="201"/>
    </location>
</feature>
<accession>A0A9P9WQV3</accession>
<sequence>MAPLMPLDEAAHLNAVQTVRNAGTAFLRIPLEIRLAIYEDAVALKGPIYAWQVQKHSNKFRWSLSDAGHVRSSHQDRQHCRQKPFTVVSLAQTCRQIYHELENFPVFYRMNNIGFRKCNDLVAFLVSITPKRREMLRNITLSFNWDNGHNTFFTYHSKQQKHICVMLSQCKDLQGLWFQIDIGASYWSPGMSQQQRVMDNLKRCLEDICSSDDYTQVLNFPLGRIRLTSMSDSFNSGPLNSDPNARDFKLDLLETERPDDSDPEAWYHQQAVVGLIKKIKERLTSHRQRFMDTMGIEGLPSLFSDAQLQAAYIAARIDFPGEDRIEQDLQKSTSGAVSGRTRGRSKLKATVNEWGVIKREQHKYDAEGILTYDHFFIRNVRWSGSNIECEVEHDEDLPTSWEPIHATLSDSGRWRILNFYQSFTRKLMIEGASKSLEEISELPTPKNITDVIYGLLDNWHHENMPAWRGWVNAWDRLKLVFDEEILRLQQEAEASKKAAAQAKRVQKRKKSNKKRSLSASGEVQRSTRAAKRRE</sequence>
<dbReference type="AlphaFoldDB" id="A0A9P9WQV3"/>
<dbReference type="InterPro" id="IPR056632">
    <property type="entry name" value="DUF7730"/>
</dbReference>
<proteinExistence type="predicted"/>
<dbReference type="Proteomes" id="UP000829685">
    <property type="component" value="Unassembled WGS sequence"/>
</dbReference>
<evidence type="ECO:0000259" key="2">
    <source>
        <dbReference type="Pfam" id="PF24864"/>
    </source>
</evidence>